<reference evidence="2" key="1">
    <citation type="submission" date="2022-08" db="EMBL/GenBank/DDBJ databases">
        <title>Novel sulfate-reducing endosymbionts in the free-living metamonad Anaeramoeba.</title>
        <authorList>
            <person name="Jerlstrom-Hultqvist J."/>
            <person name="Cepicka I."/>
            <person name="Gallot-Lavallee L."/>
            <person name="Salas-Leiva D."/>
            <person name="Curtis B.A."/>
            <person name="Zahonova K."/>
            <person name="Pipaliya S."/>
            <person name="Dacks J."/>
            <person name="Roger A.J."/>
        </authorList>
    </citation>
    <scope>NUCLEOTIDE SEQUENCE</scope>
    <source>
        <strain evidence="2">Schooner1</strain>
    </source>
</reference>
<gene>
    <name evidence="2" type="ORF">M0813_18565</name>
</gene>
<comment type="caution">
    <text evidence="2">The sequence shown here is derived from an EMBL/GenBank/DDBJ whole genome shotgun (WGS) entry which is preliminary data.</text>
</comment>
<keyword evidence="2" id="KW-0413">Isomerase</keyword>
<feature type="compositionally biased region" description="Basic and acidic residues" evidence="1">
    <location>
        <begin position="241"/>
        <end position="252"/>
    </location>
</feature>
<organism evidence="2 3">
    <name type="scientific">Anaeramoeba flamelloides</name>
    <dbReference type="NCBI Taxonomy" id="1746091"/>
    <lineage>
        <taxon>Eukaryota</taxon>
        <taxon>Metamonada</taxon>
        <taxon>Anaeramoebidae</taxon>
        <taxon>Anaeramoeba</taxon>
    </lineage>
</organism>
<accession>A0ABQ8YSH6</accession>
<feature type="compositionally biased region" description="Polar residues" evidence="1">
    <location>
        <begin position="282"/>
        <end position="295"/>
    </location>
</feature>
<evidence type="ECO:0000256" key="1">
    <source>
        <dbReference type="SAM" id="MobiDB-lite"/>
    </source>
</evidence>
<keyword evidence="3" id="KW-1185">Reference proteome</keyword>
<sequence length="750" mass="89840">MSRLLFHLNKEKKIDFENFKTISTTRIKKNKKKQPIQEHNLYGSLQMEDVEQILDTTKEIFQMYDLTFRDLYDSNCVYLLDLLNIINPTEKVCLVIIKDEELQIKKNYKEFHSSVQKCFFTNTKIDPFDFFSKSANLEKKILYFCPLLKKMYNKLQKYSDENKIKSNKKIRKIFLCEGQLDSNNHKNQQIKRTKTKEEGFEKIMIKNSYYNKSIQISTFNSTDQSDIDFSMSDQFKTIKTPVEEEKEKEKEQRKRKKKAQDKEENEKQKQKKMRKKKKNIIKFSSTNSSFSTGQGSDEDSELIKDSKSKSKLKTKPNSKTKTKTKSKIKTTKQTENENFQTPRKKESTIRRIKNSAIWSFSPKTILKNKKKKQQMIKQHYAKFHKVFENEMELIEPNLQSDYFTEKTQELISLWIEYKLDVSIFECFFLLNTFFQWPNIQLKQLLGGLQKTEKHKRDFLFGLEAHFEEIYQETLDWARLGSFYQEVSIDNTGNNLFRSGKIWFENKRIIISINSVGKIFEAKWKDQFEIYISLISLKNLIIARKDQRKLIIRSKSTKQKRVLVLLTLFYSLSKGKDRIIGDNYKKQLQSVKELNFSVLAPMVTPKKKEREYLIDLDRINKYFYEKSLIDRDLINEFSNKKMVLFSVHLISNRKVPYIPGFFILQKDKIVLRIKNQFNFKFFFKNNVDMKIIKNNKRLFRIIEKDRIKKKTQARYVYAGSEIERKLIFKTTLFFYEKWLASKNRGRLKKKN</sequence>
<feature type="compositionally biased region" description="Basic residues" evidence="1">
    <location>
        <begin position="269"/>
        <end position="280"/>
    </location>
</feature>
<protein>
    <submittedName>
        <fullName evidence="2">Peptidyl-prolyl cis-trans isomerase cyp63</fullName>
    </submittedName>
</protein>
<dbReference type="Proteomes" id="UP001150062">
    <property type="component" value="Unassembled WGS sequence"/>
</dbReference>
<dbReference type="GO" id="GO:0016853">
    <property type="term" value="F:isomerase activity"/>
    <property type="evidence" value="ECO:0007669"/>
    <property type="project" value="UniProtKB-KW"/>
</dbReference>
<evidence type="ECO:0000313" key="2">
    <source>
        <dbReference type="EMBL" id="KAJ6247528.1"/>
    </source>
</evidence>
<feature type="region of interest" description="Disordered" evidence="1">
    <location>
        <begin position="238"/>
        <end position="346"/>
    </location>
</feature>
<name>A0ABQ8YSH6_9EUKA</name>
<proteinExistence type="predicted"/>
<evidence type="ECO:0000313" key="3">
    <source>
        <dbReference type="Proteomes" id="UP001150062"/>
    </source>
</evidence>
<feature type="compositionally biased region" description="Basic residues" evidence="1">
    <location>
        <begin position="309"/>
        <end position="330"/>
    </location>
</feature>
<dbReference type="EMBL" id="JAOAOG010000126">
    <property type="protein sequence ID" value="KAJ6247528.1"/>
    <property type="molecule type" value="Genomic_DNA"/>
</dbReference>